<dbReference type="NCBIfam" id="TIGR03284">
    <property type="entry name" value="thym_sym"/>
    <property type="match status" value="1"/>
</dbReference>
<dbReference type="PROSITE" id="PS00091">
    <property type="entry name" value="THYMIDYLATE_SYNTHASE"/>
    <property type="match status" value="1"/>
</dbReference>
<dbReference type="CDD" id="cd00209">
    <property type="entry name" value="DHFR"/>
    <property type="match status" value="1"/>
</dbReference>
<dbReference type="Proteomes" id="UP000789595">
    <property type="component" value="Unassembled WGS sequence"/>
</dbReference>
<accession>A0A8J2SV63</accession>
<evidence type="ECO:0000256" key="15">
    <source>
        <dbReference type="PIRNR" id="PIRNR000389"/>
    </source>
</evidence>
<evidence type="ECO:0000313" key="19">
    <source>
        <dbReference type="EMBL" id="CAH0377869.1"/>
    </source>
</evidence>
<dbReference type="SUPFAM" id="SSF55831">
    <property type="entry name" value="Thymidylate synthase/dCMP hydroxymethylase"/>
    <property type="match status" value="1"/>
</dbReference>
<evidence type="ECO:0000256" key="7">
    <source>
        <dbReference type="ARBA" id="ARBA00022679"/>
    </source>
</evidence>
<dbReference type="GO" id="GO:0006231">
    <property type="term" value="P:dTMP biosynthetic process"/>
    <property type="evidence" value="ECO:0007669"/>
    <property type="project" value="InterPro"/>
</dbReference>
<evidence type="ECO:0000256" key="14">
    <source>
        <dbReference type="ARBA" id="ARBA00048873"/>
    </source>
</evidence>
<dbReference type="GO" id="GO:0046654">
    <property type="term" value="P:tetrahydrofolate biosynthetic process"/>
    <property type="evidence" value="ECO:0007669"/>
    <property type="project" value="UniProtKB-UniPathway"/>
</dbReference>
<dbReference type="GO" id="GO:0004799">
    <property type="term" value="F:thymidylate synthase activity"/>
    <property type="evidence" value="ECO:0007669"/>
    <property type="project" value="UniProtKB-EC"/>
</dbReference>
<dbReference type="InterPro" id="IPR017925">
    <property type="entry name" value="DHFR_CS"/>
</dbReference>
<dbReference type="GO" id="GO:0005829">
    <property type="term" value="C:cytosol"/>
    <property type="evidence" value="ECO:0007669"/>
    <property type="project" value="TreeGrafter"/>
</dbReference>
<comment type="function">
    <text evidence="12">Bifunctional enzyme. Involved in de novo dTMP biosynthesis. Key enzyme in folate metabolism. Catalyzes an essential reaction for de novo glycine and purine synthesis, DNA precursor synthesis, and for the conversion of dUMP to dTMP.</text>
</comment>
<dbReference type="AlphaFoldDB" id="A0A8J2SV63"/>
<dbReference type="InterPro" id="IPR001796">
    <property type="entry name" value="DHFR_dom"/>
</dbReference>
<evidence type="ECO:0000259" key="18">
    <source>
        <dbReference type="PROSITE" id="PS51330"/>
    </source>
</evidence>
<comment type="similarity">
    <text evidence="3 15">In the N-terminal section; belongs to the dihydrofolate reductase family.</text>
</comment>
<evidence type="ECO:0000256" key="16">
    <source>
        <dbReference type="PIRSR" id="PIRSR000389-1"/>
    </source>
</evidence>
<dbReference type="CDD" id="cd00351">
    <property type="entry name" value="TS_Pyrimidine_HMase"/>
    <property type="match status" value="1"/>
</dbReference>
<dbReference type="FunFam" id="3.30.572.10:FF:000002">
    <property type="entry name" value="Possible thymidylate synthase"/>
    <property type="match status" value="1"/>
</dbReference>
<keyword evidence="11" id="KW-0511">Multifunctional enzyme</keyword>
<keyword evidence="10 15" id="KW-0560">Oxidoreductase</keyword>
<feature type="active site" evidence="16 17">
    <location>
        <position position="389"/>
    </location>
</feature>
<dbReference type="PROSITE" id="PS51330">
    <property type="entry name" value="DHFR_2"/>
    <property type="match status" value="1"/>
</dbReference>
<dbReference type="GO" id="GO:0032259">
    <property type="term" value="P:methylation"/>
    <property type="evidence" value="ECO:0007669"/>
    <property type="project" value="UniProtKB-KW"/>
</dbReference>
<dbReference type="GO" id="GO:0006730">
    <property type="term" value="P:one-carbon metabolic process"/>
    <property type="evidence" value="ECO:0007669"/>
    <property type="project" value="UniProtKB-KW"/>
</dbReference>
<protein>
    <recommendedName>
        <fullName evidence="4 15">Bifunctional dihydrofolate reductase-thymidylate synthase</fullName>
    </recommendedName>
</protein>
<reference evidence="19" key="1">
    <citation type="submission" date="2021-11" db="EMBL/GenBank/DDBJ databases">
        <authorList>
            <consortium name="Genoscope - CEA"/>
            <person name="William W."/>
        </authorList>
    </citation>
    <scope>NUCLEOTIDE SEQUENCE</scope>
</reference>
<evidence type="ECO:0000256" key="11">
    <source>
        <dbReference type="ARBA" id="ARBA00023268"/>
    </source>
</evidence>
<comment type="catalytic activity">
    <reaction evidence="13">
        <text>dUMP + (6R)-5,10-methylene-5,6,7,8-tetrahydrofolate = 7,8-dihydrofolate + dTMP</text>
        <dbReference type="Rhea" id="RHEA:12104"/>
        <dbReference type="ChEBI" id="CHEBI:15636"/>
        <dbReference type="ChEBI" id="CHEBI:57451"/>
        <dbReference type="ChEBI" id="CHEBI:63528"/>
        <dbReference type="ChEBI" id="CHEBI:246422"/>
        <dbReference type="EC" id="2.1.1.45"/>
    </reaction>
</comment>
<evidence type="ECO:0000313" key="20">
    <source>
        <dbReference type="Proteomes" id="UP000789595"/>
    </source>
</evidence>
<dbReference type="NCBIfam" id="NF002497">
    <property type="entry name" value="PRK01827.1-3"/>
    <property type="match status" value="1"/>
</dbReference>
<dbReference type="SUPFAM" id="SSF53597">
    <property type="entry name" value="Dihydrofolate reductase-like"/>
    <property type="match status" value="1"/>
</dbReference>
<dbReference type="GO" id="GO:0005739">
    <property type="term" value="C:mitochondrion"/>
    <property type="evidence" value="ECO:0007669"/>
    <property type="project" value="TreeGrafter"/>
</dbReference>
<comment type="catalytic activity">
    <reaction evidence="14">
        <text>(6S)-5,6,7,8-tetrahydrofolate + NADP(+) = 7,8-dihydrofolate + NADPH + H(+)</text>
        <dbReference type="Rhea" id="RHEA:15009"/>
        <dbReference type="ChEBI" id="CHEBI:15378"/>
        <dbReference type="ChEBI" id="CHEBI:57451"/>
        <dbReference type="ChEBI" id="CHEBI:57453"/>
        <dbReference type="ChEBI" id="CHEBI:57783"/>
        <dbReference type="ChEBI" id="CHEBI:58349"/>
        <dbReference type="EC" id="1.5.1.3"/>
    </reaction>
</comment>
<dbReference type="InterPro" id="IPR023451">
    <property type="entry name" value="Thymidate_synth/dCMP_Mease_dom"/>
</dbReference>
<dbReference type="HAMAP" id="MF_00008">
    <property type="entry name" value="Thymidy_synth_bact"/>
    <property type="match status" value="1"/>
</dbReference>
<keyword evidence="8 15" id="KW-0545">Nucleotide biosynthesis</keyword>
<dbReference type="PIRSF" id="PIRSF000389">
    <property type="entry name" value="DHFR-TS"/>
    <property type="match status" value="1"/>
</dbReference>
<evidence type="ECO:0000256" key="6">
    <source>
        <dbReference type="ARBA" id="ARBA00022603"/>
    </source>
</evidence>
<name>A0A8J2SV63_9STRA</name>
<dbReference type="PROSITE" id="PS00075">
    <property type="entry name" value="DHFR_1"/>
    <property type="match status" value="1"/>
</dbReference>
<evidence type="ECO:0000256" key="12">
    <source>
        <dbReference type="ARBA" id="ARBA00025154"/>
    </source>
</evidence>
<evidence type="ECO:0000256" key="17">
    <source>
        <dbReference type="PROSITE-ProRule" id="PRU10016"/>
    </source>
</evidence>
<evidence type="ECO:0000256" key="4">
    <source>
        <dbReference type="ARBA" id="ARBA00019798"/>
    </source>
</evidence>
<dbReference type="PRINTS" id="PR00108">
    <property type="entry name" value="THYMDSNTHASE"/>
</dbReference>
<evidence type="ECO:0000256" key="3">
    <source>
        <dbReference type="ARBA" id="ARBA00010176"/>
    </source>
</evidence>
<keyword evidence="7 15" id="KW-0808">Transferase</keyword>
<evidence type="ECO:0000256" key="5">
    <source>
        <dbReference type="ARBA" id="ARBA00022563"/>
    </source>
</evidence>
<dbReference type="InterPro" id="IPR000398">
    <property type="entry name" value="Thymidylate_synthase"/>
</dbReference>
<gene>
    <name evidence="19" type="ORF">PECAL_5P23890</name>
</gene>
<dbReference type="Gene3D" id="3.30.572.10">
    <property type="entry name" value="Thymidylate synthase/dCMP hydroxymethylase domain"/>
    <property type="match status" value="1"/>
</dbReference>
<dbReference type="InterPro" id="IPR012262">
    <property type="entry name" value="DHFR-TS"/>
</dbReference>
<keyword evidence="9" id="KW-0521">NADP</keyword>
<dbReference type="InterPro" id="IPR045097">
    <property type="entry name" value="Thymidate_synth/dCMP_Mease"/>
</dbReference>
<dbReference type="PANTHER" id="PTHR11548">
    <property type="entry name" value="THYMIDYLATE SYNTHASE 1"/>
    <property type="match status" value="1"/>
</dbReference>
<comment type="caution">
    <text evidence="19">The sequence shown here is derived from an EMBL/GenBank/DDBJ whole genome shotgun (WGS) entry which is preliminary data.</text>
</comment>
<dbReference type="InterPro" id="IPR036926">
    <property type="entry name" value="Thymidate_synth/dCMP_Mease_sf"/>
</dbReference>
<feature type="domain" description="DHFR" evidence="18">
    <location>
        <begin position="12"/>
        <end position="191"/>
    </location>
</feature>
<evidence type="ECO:0000256" key="9">
    <source>
        <dbReference type="ARBA" id="ARBA00022857"/>
    </source>
</evidence>
<dbReference type="Pfam" id="PF00303">
    <property type="entry name" value="Thymidylat_synt"/>
    <property type="match status" value="1"/>
</dbReference>
<comment type="pathway">
    <text evidence="1 15">Cofactor biosynthesis; tetrahydrofolate biosynthesis; 5,6,7,8-tetrahydrofolate from 7,8-dihydrofolate: step 1/1.</text>
</comment>
<organism evidence="19 20">
    <name type="scientific">Pelagomonas calceolata</name>
    <dbReference type="NCBI Taxonomy" id="35677"/>
    <lineage>
        <taxon>Eukaryota</taxon>
        <taxon>Sar</taxon>
        <taxon>Stramenopiles</taxon>
        <taxon>Ochrophyta</taxon>
        <taxon>Pelagophyceae</taxon>
        <taxon>Pelagomonadales</taxon>
        <taxon>Pelagomonadaceae</taxon>
        <taxon>Pelagomonas</taxon>
    </lineage>
</organism>
<dbReference type="UniPathway" id="UPA00077">
    <property type="reaction ID" value="UER00158"/>
</dbReference>
<dbReference type="EMBL" id="CAKKNE010000005">
    <property type="protein sequence ID" value="CAH0377869.1"/>
    <property type="molecule type" value="Genomic_DNA"/>
</dbReference>
<evidence type="ECO:0000256" key="1">
    <source>
        <dbReference type="ARBA" id="ARBA00004903"/>
    </source>
</evidence>
<keyword evidence="20" id="KW-1185">Reference proteome</keyword>
<dbReference type="InterPro" id="IPR020940">
    <property type="entry name" value="Thymidylate_synthase_AS"/>
</dbReference>
<dbReference type="Gene3D" id="3.40.430.10">
    <property type="entry name" value="Dihydrofolate Reductase, subunit A"/>
    <property type="match status" value="1"/>
</dbReference>
<sequence>MLGTKPQAPKDGVACIVAATAQMGIGRDGALPWRLKGDMAYFKRVTTEAPASQQNAVVMGRKTWLSIPKKFRPLPGRANVVLSRNPDAREQLDLPEDVACYASLDAALTQMKAREDVAKVFVIGGGELYKAAVNDARCTEVLLTRVEDPKGVLPQCDAFFPDLTGTGFTTVAMSPPEKEGDLAYSFQTLTRECSSTKLGDVTNSLKEKLVEKPPPVPPVNKEEQQYLDLIREILDSGVVRGDRTGTGTKSIFGARMKFSLRDDVFPLLTTKRVFWRGVAEELLWFVSGATNGKLLQEKNIHIWDGNGSREFLDKRGLPHREEMDLGPVYGFQWRHFGASYEDMHADYAGKGVDQLAECIRQIKGDPNSRRIVLSAWNPADLPEMALPPCHMFCQFYVANGELSCQMYQRSADMGLGVPFNIASYALLTRMVAQSTNLKAGDFVHVIGDAHVYLNHIDALEEQLKRAPRPFPSLTINAAKKDIDAFEYDDFTVDGYKPYPKIQMEMAV</sequence>
<evidence type="ECO:0000256" key="8">
    <source>
        <dbReference type="ARBA" id="ARBA00022727"/>
    </source>
</evidence>
<dbReference type="Pfam" id="PF00186">
    <property type="entry name" value="DHFR_1"/>
    <property type="match status" value="1"/>
</dbReference>
<proteinExistence type="inferred from homology"/>
<dbReference type="InterPro" id="IPR024072">
    <property type="entry name" value="DHFR-like_dom_sf"/>
</dbReference>
<keyword evidence="5 15" id="KW-0554">One-carbon metabolism</keyword>
<evidence type="ECO:0000256" key="2">
    <source>
        <dbReference type="ARBA" id="ARBA00006900"/>
    </source>
</evidence>
<comment type="similarity">
    <text evidence="2 15">In the C-terminal section; belongs to the thymidylate synthase family.</text>
</comment>
<evidence type="ECO:0000256" key="10">
    <source>
        <dbReference type="ARBA" id="ARBA00023002"/>
    </source>
</evidence>
<evidence type="ECO:0000256" key="13">
    <source>
        <dbReference type="ARBA" id="ARBA00047344"/>
    </source>
</evidence>
<dbReference type="PANTHER" id="PTHR11548:SF2">
    <property type="entry name" value="THYMIDYLATE SYNTHASE"/>
    <property type="match status" value="1"/>
</dbReference>
<dbReference type="GO" id="GO:0004146">
    <property type="term" value="F:dihydrofolate reductase activity"/>
    <property type="evidence" value="ECO:0007669"/>
    <property type="project" value="UniProtKB-EC"/>
</dbReference>
<keyword evidence="6 15" id="KW-0489">Methyltransferase</keyword>
<dbReference type="OrthoDB" id="766at2759"/>